<dbReference type="Pfam" id="PF00176">
    <property type="entry name" value="SNF2-rel_dom"/>
    <property type="match status" value="1"/>
</dbReference>
<dbReference type="SMART" id="SM00490">
    <property type="entry name" value="HELICc"/>
    <property type="match status" value="1"/>
</dbReference>
<feature type="domain" description="Helicase C-terminal" evidence="3">
    <location>
        <begin position="826"/>
        <end position="974"/>
    </location>
</feature>
<organism evidence="4 5">
    <name type="scientific">Acetobacteroides hydrogenigenes</name>
    <dbReference type="NCBI Taxonomy" id="979970"/>
    <lineage>
        <taxon>Bacteria</taxon>
        <taxon>Pseudomonadati</taxon>
        <taxon>Bacteroidota</taxon>
        <taxon>Bacteroidia</taxon>
        <taxon>Bacteroidales</taxon>
        <taxon>Rikenellaceae</taxon>
        <taxon>Acetobacteroides</taxon>
    </lineage>
</organism>
<sequence>MSPLNSNSKTSFVVALTQHRVLGNIFIPIFINTIAEKIYTIAENLHGKKPESFDLTSTEQEILKLCNEYSEKVLASKFAKTQNTKEFIEKMEVVKFEEHIRPYIELRMAKVANLLAANQDIKLYFKDKKYNNVYEDNRIAVEPHVATPIFNFALSVDGLKYHIDAEVGQKSISLTSQHVEAIANIPALIMVNSTLYRFEGIDSKKLTPFFTKPFITIGTATVRKYMESFVLNTIKSQVVKASGFDIVEPKVTAKPVLTFEKGLDGRATLSLKFSYENRDFYSGSKTEPLVTFRADQKRFVFTKYERDTKTEERIEKKLCSIGLIHHTGATYIIPKNEEFEPEHSMYRTVEWLNENAQVLSNLGIQVGQKIDGPQLHIGSCQSMLMAQSDPSGFIVKGGIRFGNDFVSLHQIRKCVIKGQKLVDLDSGRQAIIPQHWFKEHRQLLVFGRETDGTLHLQKQHFSLVEGLEGIDPSEIESLKQYSESNLVQSANTVKGVNATLRDYQKLGVAWLKYLHMNSFGGCLADDMGLGKTLQTISLLQYCKDSFTYEREASVKPTVPLDLFSAAEANNTEPTTTSHPVSLIVLPTSLVHNWRNELRKFAPSIKIHEHTGASRAKSPSTFAPYDVIITTYGTVRNDIDMMSKFKFFYLILDESQTIKNPDSATYKACMQVKTMYRLSLSGTPIENGLTDLWAQMNFLNKGLLGNLSLFKEQYVIPIEKYNHQGRQEKLKNLIEPFILRRTKEKVASELPEVTELEIFCEMTDKQRDLYEEEKRLARERMLAELKEGNNKRSRFVFLQLLTKLRQLANHPSLAGFEGYNESGKFEEITRNIESVINEGHKVLVFSSFVQHLNLVAAYLDDSGIQYNILTGGTTNRQQVVEEFKKKEEVKVFLISLKAGGVGLNLTEADYVFIIDPWWNPAAENQAISRSHRIGQANRVFAYRFITTDSIEERIMDLQRQKSELADIFVNSNNPLSKISEDILLQLF</sequence>
<feature type="domain" description="Helicase ATP-binding" evidence="2">
    <location>
        <begin position="512"/>
        <end position="701"/>
    </location>
</feature>
<keyword evidence="4" id="KW-0547">Nucleotide-binding</keyword>
<keyword evidence="4" id="KW-0347">Helicase</keyword>
<dbReference type="InterPro" id="IPR001650">
    <property type="entry name" value="Helicase_C-like"/>
</dbReference>
<dbReference type="InterPro" id="IPR049730">
    <property type="entry name" value="SNF2/RAD54-like_C"/>
</dbReference>
<dbReference type="GO" id="GO:0004386">
    <property type="term" value="F:helicase activity"/>
    <property type="evidence" value="ECO:0007669"/>
    <property type="project" value="UniProtKB-KW"/>
</dbReference>
<dbReference type="GO" id="GO:0005524">
    <property type="term" value="F:ATP binding"/>
    <property type="evidence" value="ECO:0007669"/>
    <property type="project" value="InterPro"/>
</dbReference>
<dbReference type="SUPFAM" id="SSF52540">
    <property type="entry name" value="P-loop containing nucleoside triphosphate hydrolases"/>
    <property type="match status" value="2"/>
</dbReference>
<dbReference type="InterPro" id="IPR038718">
    <property type="entry name" value="SNF2-like_sf"/>
</dbReference>
<dbReference type="Gene3D" id="3.40.50.10810">
    <property type="entry name" value="Tandem AAA-ATPase domain"/>
    <property type="match status" value="1"/>
</dbReference>
<name>A0A4R2EMY7_9BACT</name>
<dbReference type="PANTHER" id="PTHR10799">
    <property type="entry name" value="SNF2/RAD54 HELICASE FAMILY"/>
    <property type="match status" value="1"/>
</dbReference>
<dbReference type="InterPro" id="IPR000330">
    <property type="entry name" value="SNF2_N"/>
</dbReference>
<dbReference type="OrthoDB" id="9760715at2"/>
<evidence type="ECO:0000256" key="1">
    <source>
        <dbReference type="ARBA" id="ARBA00022801"/>
    </source>
</evidence>
<dbReference type="InterPro" id="IPR014001">
    <property type="entry name" value="Helicase_ATP-bd"/>
</dbReference>
<evidence type="ECO:0000259" key="2">
    <source>
        <dbReference type="PROSITE" id="PS51192"/>
    </source>
</evidence>
<evidence type="ECO:0000313" key="4">
    <source>
        <dbReference type="EMBL" id="TCN70488.1"/>
    </source>
</evidence>
<reference evidence="4 5" key="1">
    <citation type="submission" date="2019-03" db="EMBL/GenBank/DDBJ databases">
        <title>Genomic Encyclopedia of Archaeal and Bacterial Type Strains, Phase II (KMG-II): from individual species to whole genera.</title>
        <authorList>
            <person name="Goeker M."/>
        </authorList>
    </citation>
    <scope>NUCLEOTIDE SEQUENCE [LARGE SCALE GENOMIC DNA]</scope>
    <source>
        <strain evidence="4 5">RL-C</strain>
    </source>
</reference>
<evidence type="ECO:0000313" key="5">
    <source>
        <dbReference type="Proteomes" id="UP000294830"/>
    </source>
</evidence>
<keyword evidence="4" id="KW-0067">ATP-binding</keyword>
<protein>
    <submittedName>
        <fullName evidence="4">SNF2 family DNA or RNA helicase</fullName>
    </submittedName>
</protein>
<dbReference type="PROSITE" id="PS51194">
    <property type="entry name" value="HELICASE_CTER"/>
    <property type="match status" value="1"/>
</dbReference>
<accession>A0A4R2EMY7</accession>
<evidence type="ECO:0000259" key="3">
    <source>
        <dbReference type="PROSITE" id="PS51194"/>
    </source>
</evidence>
<dbReference type="Gene3D" id="3.40.50.300">
    <property type="entry name" value="P-loop containing nucleotide triphosphate hydrolases"/>
    <property type="match status" value="1"/>
</dbReference>
<dbReference type="SMART" id="SM00487">
    <property type="entry name" value="DEXDc"/>
    <property type="match status" value="1"/>
</dbReference>
<keyword evidence="1" id="KW-0378">Hydrolase</keyword>
<comment type="caution">
    <text evidence="4">The sequence shown here is derived from an EMBL/GenBank/DDBJ whole genome shotgun (WGS) entry which is preliminary data.</text>
</comment>
<dbReference type="Proteomes" id="UP000294830">
    <property type="component" value="Unassembled WGS sequence"/>
</dbReference>
<gene>
    <name evidence="4" type="ORF">CLV25_1032</name>
</gene>
<dbReference type="AlphaFoldDB" id="A0A4R2EMY7"/>
<dbReference type="CDD" id="cd18793">
    <property type="entry name" value="SF2_C_SNF"/>
    <property type="match status" value="1"/>
</dbReference>
<dbReference type="Pfam" id="PF00271">
    <property type="entry name" value="Helicase_C"/>
    <property type="match status" value="1"/>
</dbReference>
<dbReference type="RefSeq" id="WP_131838364.1">
    <property type="nucleotide sequence ID" value="NZ_SLWB01000003.1"/>
</dbReference>
<dbReference type="InterPro" id="IPR027417">
    <property type="entry name" value="P-loop_NTPase"/>
</dbReference>
<dbReference type="PROSITE" id="PS51192">
    <property type="entry name" value="HELICASE_ATP_BIND_1"/>
    <property type="match status" value="1"/>
</dbReference>
<proteinExistence type="predicted"/>
<keyword evidence="5" id="KW-1185">Reference proteome</keyword>
<dbReference type="GO" id="GO:0016787">
    <property type="term" value="F:hydrolase activity"/>
    <property type="evidence" value="ECO:0007669"/>
    <property type="project" value="UniProtKB-KW"/>
</dbReference>
<dbReference type="EMBL" id="SLWB01000003">
    <property type="protein sequence ID" value="TCN70488.1"/>
    <property type="molecule type" value="Genomic_DNA"/>
</dbReference>